<sequence>MGLKPFLGLRGNALLRAALFLVVCPTFTCYGYNMSVAGGLLTLDAFNDQFPRMDTIHTSGALQQENSQIQGTVIALFTVGGIFGALSCVYFGDRWGRRKVIFITNFITIIGAVLMATSFQFAQFIVARLVLGLGIGGYVATVPVWQSEISPAHMRGSNVVTDGIFVGSGVALALWIDLGFYFVQGNSVIDGSVSWRFPLAFQAIMPATAMIFITMLPESPRWLIKTGNIAQGRKVLAALLDDEEDSDIVEDSVRDIEESLVHCGSGAWTDMFTNGEQRLFHRAYLAATGQMFQQMCGVNVITYYATTIFEQYLGMNPVNSRILAAAMPLTQPFGGYLAYYTIDRLGRRPLLLWSAGALAVCMAGLAGTTSPAAGDNKGALAMAVVFLYVFQFISTIGYAGLTFLYAAEIAPLQIRAAVNAVSTATVWSFNFLLAQLTPIGFARIGNNFYVVFAVINALIIPSVYFFFPETKERSLEEIDEIFARSKSIFDPPRVARAMQRKRKMVHIGEPSSETGDNTESSDDALKVESKA</sequence>
<dbReference type="AlphaFoldDB" id="A0A167RZN4"/>
<dbReference type="EMBL" id="CM002799">
    <property type="protein sequence ID" value="KZN86619.1"/>
    <property type="molecule type" value="Genomic_DNA"/>
</dbReference>
<keyword evidence="4 9" id="KW-0812">Transmembrane</keyword>
<dbReference type="InterPro" id="IPR005828">
    <property type="entry name" value="MFS_sugar_transport-like"/>
</dbReference>
<dbReference type="InterPro" id="IPR020846">
    <property type="entry name" value="MFS_dom"/>
</dbReference>
<evidence type="ECO:0000256" key="2">
    <source>
        <dbReference type="ARBA" id="ARBA00010992"/>
    </source>
</evidence>
<dbReference type="NCBIfam" id="TIGR00879">
    <property type="entry name" value="SP"/>
    <property type="match status" value="1"/>
</dbReference>
<feature type="transmembrane region" description="Helical" evidence="9">
    <location>
        <begin position="379"/>
        <end position="404"/>
    </location>
</feature>
<evidence type="ECO:0000256" key="1">
    <source>
        <dbReference type="ARBA" id="ARBA00004141"/>
    </source>
</evidence>
<feature type="transmembrane region" description="Helical" evidence="9">
    <location>
        <begin position="448"/>
        <end position="467"/>
    </location>
</feature>
<evidence type="ECO:0000256" key="8">
    <source>
        <dbReference type="SAM" id="MobiDB-lite"/>
    </source>
</evidence>
<protein>
    <submittedName>
        <fullName evidence="11">Sugar transporter</fullName>
    </submittedName>
</protein>
<feature type="transmembrane region" description="Helical" evidence="9">
    <location>
        <begin position="69"/>
        <end position="91"/>
    </location>
</feature>
<dbReference type="PANTHER" id="PTHR48022">
    <property type="entry name" value="PLASTIDIC GLUCOSE TRANSPORTER 4"/>
    <property type="match status" value="1"/>
</dbReference>
<dbReference type="PANTHER" id="PTHR48022:SF45">
    <property type="entry name" value="MAJOR FACILITATOR SUPERFAMILY (MFS) PROFILE DOMAIN-CONTAINING PROTEIN-RELATED"/>
    <property type="match status" value="1"/>
</dbReference>
<dbReference type="PhylomeDB" id="A0A167RZN4"/>
<evidence type="ECO:0000256" key="9">
    <source>
        <dbReference type="SAM" id="Phobius"/>
    </source>
</evidence>
<feature type="domain" description="Major facilitator superfamily (MFS) profile" evidence="10">
    <location>
        <begin position="19"/>
        <end position="471"/>
    </location>
</feature>
<feature type="transmembrane region" description="Helical" evidence="9">
    <location>
        <begin position="416"/>
        <end position="436"/>
    </location>
</feature>
<dbReference type="GO" id="GO:0016020">
    <property type="term" value="C:membrane"/>
    <property type="evidence" value="ECO:0007669"/>
    <property type="project" value="UniProtKB-SubCell"/>
</dbReference>
<evidence type="ECO:0000256" key="6">
    <source>
        <dbReference type="ARBA" id="ARBA00023136"/>
    </source>
</evidence>
<feature type="transmembrane region" description="Helical" evidence="9">
    <location>
        <begin position="12"/>
        <end position="33"/>
    </location>
</feature>
<reference evidence="11" key="1">
    <citation type="journal article" date="2014" name="Genome Announc.">
        <title>Complete sequencing and chromosome-scale genome assembly of the industrial progenitor strain P2niaD18 from the penicillin producer Penicillium chrysogenum.</title>
        <authorList>
            <person name="Specht T."/>
            <person name="Dahlmann T.A."/>
            <person name="Zadra I."/>
            <person name="Kurnsteiner H."/>
            <person name="Kuck U."/>
        </authorList>
    </citation>
    <scope>NUCLEOTIDE SEQUENCE [LARGE SCALE GENOMIC DNA]</scope>
    <source>
        <strain evidence="11">P2niaD18</strain>
    </source>
</reference>
<name>A0A167RZN4_PENCH</name>
<dbReference type="SUPFAM" id="SSF103473">
    <property type="entry name" value="MFS general substrate transporter"/>
    <property type="match status" value="1"/>
</dbReference>
<keyword evidence="3 7" id="KW-0813">Transport</keyword>
<evidence type="ECO:0000256" key="5">
    <source>
        <dbReference type="ARBA" id="ARBA00022989"/>
    </source>
</evidence>
<feature type="transmembrane region" description="Helical" evidence="9">
    <location>
        <begin position="195"/>
        <end position="216"/>
    </location>
</feature>
<keyword evidence="5 9" id="KW-1133">Transmembrane helix</keyword>
<evidence type="ECO:0000256" key="3">
    <source>
        <dbReference type="ARBA" id="ARBA00022448"/>
    </source>
</evidence>
<feature type="transmembrane region" description="Helical" evidence="9">
    <location>
        <begin position="125"/>
        <end position="147"/>
    </location>
</feature>
<dbReference type="InterPro" id="IPR003663">
    <property type="entry name" value="Sugar/inositol_transpt"/>
</dbReference>
<dbReference type="InterPro" id="IPR036259">
    <property type="entry name" value="MFS_trans_sf"/>
</dbReference>
<evidence type="ECO:0000313" key="11">
    <source>
        <dbReference type="EMBL" id="KZN86619.1"/>
    </source>
</evidence>
<evidence type="ECO:0000256" key="4">
    <source>
        <dbReference type="ARBA" id="ARBA00022692"/>
    </source>
</evidence>
<gene>
    <name evidence="11" type="ORF">EN45_051530</name>
</gene>
<comment type="similarity">
    <text evidence="2 7">Belongs to the major facilitator superfamily. Sugar transporter (TC 2.A.1.1) family.</text>
</comment>
<dbReference type="FunFam" id="1.20.1250.20:FF:000090">
    <property type="entry name" value="MFS sugar transporter, putative"/>
    <property type="match status" value="1"/>
</dbReference>
<proteinExistence type="inferred from homology"/>
<keyword evidence="6 9" id="KW-0472">Membrane</keyword>
<feature type="transmembrane region" description="Helical" evidence="9">
    <location>
        <begin position="100"/>
        <end position="119"/>
    </location>
</feature>
<accession>A0A167RZN4</accession>
<dbReference type="Gene3D" id="1.20.1250.20">
    <property type="entry name" value="MFS general substrate transporter like domains"/>
    <property type="match status" value="1"/>
</dbReference>
<keyword evidence="11" id="KW-0762">Sugar transport</keyword>
<dbReference type="Proteomes" id="UP000076449">
    <property type="component" value="Chromosome II"/>
</dbReference>
<feature type="transmembrane region" description="Helical" evidence="9">
    <location>
        <begin position="159"/>
        <end position="183"/>
    </location>
</feature>
<dbReference type="Pfam" id="PF00083">
    <property type="entry name" value="Sugar_tr"/>
    <property type="match status" value="1"/>
</dbReference>
<feature type="transmembrane region" description="Helical" evidence="9">
    <location>
        <begin position="350"/>
        <end position="367"/>
    </location>
</feature>
<organism evidence="11">
    <name type="scientific">Penicillium chrysogenum</name>
    <name type="common">Penicillium notatum</name>
    <dbReference type="NCBI Taxonomy" id="5076"/>
    <lineage>
        <taxon>Eukaryota</taxon>
        <taxon>Fungi</taxon>
        <taxon>Dikarya</taxon>
        <taxon>Ascomycota</taxon>
        <taxon>Pezizomycotina</taxon>
        <taxon>Eurotiomycetes</taxon>
        <taxon>Eurotiomycetidae</taxon>
        <taxon>Eurotiales</taxon>
        <taxon>Aspergillaceae</taxon>
        <taxon>Penicillium</taxon>
        <taxon>Penicillium chrysogenum species complex</taxon>
    </lineage>
</organism>
<comment type="subcellular location">
    <subcellularLocation>
        <location evidence="1">Membrane</location>
        <topology evidence="1">Multi-pass membrane protein</topology>
    </subcellularLocation>
</comment>
<evidence type="ECO:0000256" key="7">
    <source>
        <dbReference type="RuleBase" id="RU003346"/>
    </source>
</evidence>
<dbReference type="InterPro" id="IPR050360">
    <property type="entry name" value="MFS_Sugar_Transporters"/>
</dbReference>
<evidence type="ECO:0000259" key="10">
    <source>
        <dbReference type="PROSITE" id="PS50850"/>
    </source>
</evidence>
<dbReference type="PRINTS" id="PR00171">
    <property type="entry name" value="SUGRTRNSPORT"/>
</dbReference>
<dbReference type="GO" id="GO:0005351">
    <property type="term" value="F:carbohydrate:proton symporter activity"/>
    <property type="evidence" value="ECO:0007669"/>
    <property type="project" value="TreeGrafter"/>
</dbReference>
<dbReference type="PROSITE" id="PS50850">
    <property type="entry name" value="MFS"/>
    <property type="match status" value="1"/>
</dbReference>
<feature type="region of interest" description="Disordered" evidence="8">
    <location>
        <begin position="505"/>
        <end position="531"/>
    </location>
</feature>